<dbReference type="OrthoDB" id="9795206at2"/>
<dbReference type="SUPFAM" id="SSF55729">
    <property type="entry name" value="Acyl-CoA N-acyltransferases (Nat)"/>
    <property type="match status" value="1"/>
</dbReference>
<keyword evidence="1" id="KW-0808">Transferase</keyword>
<evidence type="ECO:0000313" key="2">
    <source>
        <dbReference type="Proteomes" id="UP000254920"/>
    </source>
</evidence>
<keyword evidence="1" id="KW-0012">Acyltransferase</keyword>
<proteinExistence type="predicted"/>
<evidence type="ECO:0000313" key="1">
    <source>
        <dbReference type="EMBL" id="SUX10717.1"/>
    </source>
</evidence>
<accession>A0A381DJK3</accession>
<dbReference type="RefSeq" id="WP_089183098.1">
    <property type="nucleotide sequence ID" value="NZ_CP043427.1"/>
</dbReference>
<keyword evidence="2" id="KW-1185">Reference proteome</keyword>
<dbReference type="GO" id="GO:0016747">
    <property type="term" value="F:acyltransferase activity, transferring groups other than amino-acyl groups"/>
    <property type="evidence" value="ECO:0007669"/>
    <property type="project" value="InterPro"/>
</dbReference>
<gene>
    <name evidence="1" type="primary">ydaF</name>
    <name evidence="1" type="ORF">NCTC12475_00924</name>
</gene>
<organism evidence="1 2">
    <name type="scientific">Campylobacter sputorum subsp. sputorum</name>
    <dbReference type="NCBI Taxonomy" id="32024"/>
    <lineage>
        <taxon>Bacteria</taxon>
        <taxon>Pseudomonadati</taxon>
        <taxon>Campylobacterota</taxon>
        <taxon>Epsilonproteobacteria</taxon>
        <taxon>Campylobacterales</taxon>
        <taxon>Campylobacteraceae</taxon>
        <taxon>Campylobacter</taxon>
    </lineage>
</organism>
<dbReference type="PANTHER" id="PTHR43415">
    <property type="entry name" value="SPERMIDINE N(1)-ACETYLTRANSFERASE"/>
    <property type="match status" value="1"/>
</dbReference>
<dbReference type="STRING" id="32024.GCA_000788295_01827"/>
<dbReference type="AlphaFoldDB" id="A0A381DJK3"/>
<protein>
    <submittedName>
        <fullName evidence="1">Ribosomal N-acetyltransferase YdaF</fullName>
        <ecNumber evidence="1">2.3.1.-</ecNumber>
    </submittedName>
</protein>
<name>A0A381DJK3_9BACT</name>
<dbReference type="EC" id="2.3.1.-" evidence="1"/>
<dbReference type="EMBL" id="UFVD01000001">
    <property type="protein sequence ID" value="SUX10717.1"/>
    <property type="molecule type" value="Genomic_DNA"/>
</dbReference>
<dbReference type="GeneID" id="93091349"/>
<sequence>MILEYDNVTLISYDEEINNISLRDKYYSWLMDSDVNIFFGSHNLNSYESKEALMNASFERFTKKECQGFFVKNSDEFVGTVRVSVDFKNRYSDIGIMIGEKNLWGQGIGTKAFKIATRYAFENLKLHCVSAATLEINARMKRVFEKLGFKHDGLLRDVVIINDNFVSNNKYSILENEYEALKNIWFG</sequence>
<dbReference type="InterPro" id="IPR016181">
    <property type="entry name" value="Acyl_CoA_acyltransferase"/>
</dbReference>
<dbReference type="Proteomes" id="UP000254920">
    <property type="component" value="Unassembled WGS sequence"/>
</dbReference>
<dbReference type="Pfam" id="PF13302">
    <property type="entry name" value="Acetyltransf_3"/>
    <property type="match status" value="1"/>
</dbReference>
<dbReference type="Gene3D" id="3.40.630.30">
    <property type="match status" value="1"/>
</dbReference>
<dbReference type="PANTHER" id="PTHR43415:SF3">
    <property type="entry name" value="GNAT-FAMILY ACETYLTRANSFERASE"/>
    <property type="match status" value="1"/>
</dbReference>
<dbReference type="PROSITE" id="PS51186">
    <property type="entry name" value="GNAT"/>
    <property type="match status" value="1"/>
</dbReference>
<reference evidence="1 2" key="1">
    <citation type="submission" date="2018-06" db="EMBL/GenBank/DDBJ databases">
        <authorList>
            <consortium name="Pathogen Informatics"/>
            <person name="Doyle S."/>
        </authorList>
    </citation>
    <scope>NUCLEOTIDE SEQUENCE [LARGE SCALE GENOMIC DNA]</scope>
    <source>
        <strain evidence="1 2">NCTC12475</strain>
    </source>
</reference>
<dbReference type="InterPro" id="IPR000182">
    <property type="entry name" value="GNAT_dom"/>
</dbReference>